<dbReference type="InParanoid" id="R9T6B3"/>
<protein>
    <submittedName>
        <fullName evidence="2">CobN component of cobalt chelatase involved in B12 biosynthesis</fullName>
    </submittedName>
</protein>
<dbReference type="GO" id="GO:0009236">
    <property type="term" value="P:cobalamin biosynthetic process"/>
    <property type="evidence" value="ECO:0007669"/>
    <property type="project" value="InterPro"/>
</dbReference>
<dbReference type="HOGENOM" id="CLU_002017_1_2_2"/>
<evidence type="ECO:0000313" key="3">
    <source>
        <dbReference type="Proteomes" id="UP000014070"/>
    </source>
</evidence>
<dbReference type="InterPro" id="IPR003672">
    <property type="entry name" value="CobN/Mg_chltase"/>
</dbReference>
<dbReference type="RefSeq" id="WP_020449057.1">
    <property type="nucleotide sequence ID" value="NC_021353.1"/>
</dbReference>
<organism evidence="2 3">
    <name type="scientific">Methanomassiliicoccus intestinalis (strain Issoire-Mx1)</name>
    <dbReference type="NCBI Taxonomy" id="1295009"/>
    <lineage>
        <taxon>Archaea</taxon>
        <taxon>Methanobacteriati</taxon>
        <taxon>Thermoplasmatota</taxon>
        <taxon>Thermoplasmata</taxon>
        <taxon>Methanomassiliicoccales</taxon>
        <taxon>Methanomassiliicoccaceae</taxon>
        <taxon>Methanomassiliicoccus</taxon>
    </lineage>
</organism>
<feature type="domain" description="CobN/magnesium chelatase" evidence="1">
    <location>
        <begin position="116"/>
        <end position="1220"/>
    </location>
</feature>
<dbReference type="FunCoup" id="R9T6B3">
    <property type="interactions" value="88"/>
</dbReference>
<sequence length="1241" mass="139550">MKILNISIRVKDTSFYSETEELRKMGHDIDLTECTSDELDADDDLFKSLIGTISKTDFVIIRVSGDVSIFKKSQIFLEEIQNAETSLLIVNNILEKSFQYRNLFLQGDDDYTLLTRYAALGGSSNNKGILIWALNTFENKNLDLPEPIIPPAQGVYYPGRKSTDILEYIHELDKTKPVIGLLLSQRKWNSGKLDHIDRLIHAIEDKGASALPIFLNYAENKDTGCIGIKGIIDNCLLCDEKSVVDFVINTIPSSITIEAKLRSEDPNDKFLERLGVPVMQSPVIVYDEERWKSDIYGLTNAEIAYDVAFPEFDGQIISIPNASSETDESNVQYYSSIESRVDDVADMAVMWARLRKIPNNEKKVAIILYMYPPASSHAGGAADLDTFQSVRNMLIRLKNEGYSLDWIPESSEELVEKIFAGITNDTEWVSDQDISSRAAAMISKHEYETWFNELSEDQKNFLIKDWGKPPGSVLVINKSIAVPGIINGNVMISFQPSRGKDIQSAYHNHNCSMPHQYVSFYKWLRHSFGANAVIHVGTHGTLEWLPGKGVALSKDCCPDYVLSGLPNLYPYVIGNPGEGTQAKRRSYAVLVDHMIPAMVRAGSYDDISELESVLQTYMKTESMKQMDQLDIVKKDLYDIIKRLSMFSDIGLEESASPEQVGEMADELYDYVLNFKENIIKDGLHVFGTAPSGERLYEMIYSLVRLRNGNVPSLLESIAHARGLNFRELKADCSAYDEASGLFNGDLVDEIEEEAMNLIRLLSSAEFNAEECRNIATSRYPQDNSDLLAAIDFICQELRPNIEKITEEMDSLMIGLNGEYVLPGPSGCPTRGRAQILPTGRNFFTVDPEAVPTPASWELGKRMAEQMIERYLKDKGAYPESIAIVIWSTDTMKTGGDDVAYILHLMGVKPVWAGYGNQVIGLEVVPLSELGRPRIDVTINMSGLFRDTFPNLTDLINKAVQIVSELDEADETNYLKMHFRKELMDNISAGMPEDEARKRSMLRIFSSSPGQYGTGVNVLISTSNWKDRSDLGAYYREVGCYAYGMGINGVPDPETYKKKLSRVKVTVKNSTSREYDLFDNDDVFQYLGGLNSAVESVTGSMPMSLIGCSADTDDPVLRTIQEESRYVFRSKVLNPKYEKGLREHGFRGASEILKMFEYVFGWDATSDIIENWMYDGLAENYLLDDEVRGWIEESNPYAVRDMIGVLLEAADRDMWKPSEATAEKLKDLYLKNEAVLEKITDV</sequence>
<dbReference type="AlphaFoldDB" id="R9T6B3"/>
<proteinExistence type="predicted"/>
<dbReference type="Pfam" id="PF02514">
    <property type="entry name" value="CobN-Mg_chel"/>
    <property type="match status" value="1"/>
</dbReference>
<dbReference type="GeneID" id="41323590"/>
<dbReference type="Proteomes" id="UP000014070">
    <property type="component" value="Chromosome"/>
</dbReference>
<gene>
    <name evidence="2" type="ORF">MMINT_12020</name>
</gene>
<evidence type="ECO:0000259" key="1">
    <source>
        <dbReference type="Pfam" id="PF02514"/>
    </source>
</evidence>
<dbReference type="PANTHER" id="PTHR44119">
    <property type="entry name" value="MAGNESIUM-CHELATASE SUBUNIT CHLH, CHLOROPLASTIC"/>
    <property type="match status" value="1"/>
</dbReference>
<name>R9T6B3_METII</name>
<dbReference type="OrthoDB" id="192131at2157"/>
<dbReference type="CDD" id="cd10150">
    <property type="entry name" value="CobN_like"/>
    <property type="match status" value="1"/>
</dbReference>
<evidence type="ECO:0000313" key="2">
    <source>
        <dbReference type="EMBL" id="AGN26532.1"/>
    </source>
</evidence>
<reference evidence="2 3" key="1">
    <citation type="journal article" date="2013" name="Genome Announc.">
        <title>Genome sequence of 'Candidatus Methanomassiliicoccus intestinalis' Issoire-Mx1, a third thermoplasmatales-related methanogenic archaeon from human feces.</title>
        <authorList>
            <person name="Borrel G."/>
            <person name="Harris H.M."/>
            <person name="Parisot N."/>
            <person name="Gaci N."/>
            <person name="Tottey W."/>
            <person name="Mihajlovski A."/>
            <person name="Deane J."/>
            <person name="Gribaldo S."/>
            <person name="Bardot O."/>
            <person name="Peyretaillade E."/>
            <person name="Peyret P."/>
            <person name="O'Toole P.W."/>
            <person name="Brugere J.F."/>
        </authorList>
    </citation>
    <scope>NUCLEOTIDE SEQUENCE [LARGE SCALE GENOMIC DNA]</scope>
    <source>
        <strain evidence="2 3">Issoire-Mx1</strain>
    </source>
</reference>
<dbReference type="EMBL" id="CP005934">
    <property type="protein sequence ID" value="AGN26532.1"/>
    <property type="molecule type" value="Genomic_DNA"/>
</dbReference>
<keyword evidence="3" id="KW-1185">Reference proteome</keyword>
<dbReference type="KEGG" id="mer:MMINT_12020"/>
<dbReference type="GO" id="GO:0051116">
    <property type="term" value="F:cobaltochelatase activity"/>
    <property type="evidence" value="ECO:0007669"/>
    <property type="project" value="InterPro"/>
</dbReference>
<dbReference type="PANTHER" id="PTHR44119:SF4">
    <property type="entry name" value="AEROBIC COBALTOCHELATASE SUBUNIT COBN"/>
    <property type="match status" value="1"/>
</dbReference>
<dbReference type="STRING" id="1295009.MMINT_12020"/>
<accession>R9T6B3</accession>
<dbReference type="NCBIfam" id="TIGR02257">
    <property type="entry name" value="cobalto_cobN"/>
    <property type="match status" value="1"/>
</dbReference>
<dbReference type="InterPro" id="IPR011953">
    <property type="entry name" value="Cobalto_CobN"/>
</dbReference>